<dbReference type="GO" id="GO:0009847">
    <property type="term" value="P:spore germination"/>
    <property type="evidence" value="ECO:0007669"/>
    <property type="project" value="InterPro"/>
</dbReference>
<evidence type="ECO:0000313" key="4">
    <source>
        <dbReference type="EMBL" id="ANY76343.1"/>
    </source>
</evidence>
<comment type="similarity">
    <text evidence="1">Belongs to the GerABKA family.</text>
</comment>
<reference evidence="4" key="1">
    <citation type="submission" date="2016-08" db="EMBL/GenBank/DDBJ databases">
        <title>Complete Genome Seqeunce of Paenibacillus sp. nov. IHBB 9852 from high altitute lake of Indian trans-Himalayas.</title>
        <authorList>
            <person name="Kiran S."/>
            <person name="Swarnkar M.K."/>
            <person name="Rana A."/>
            <person name="Tewari R."/>
            <person name="Gulati A."/>
        </authorList>
    </citation>
    <scope>NUCLEOTIDE SEQUENCE [LARGE SCALE GENOMIC DNA]</scope>
    <source>
        <strain evidence="4">IHBB 9852</strain>
    </source>
</reference>
<accession>A0A1B2E8M6</accession>
<dbReference type="KEGG" id="pib:BBD41_00160"/>
<sequence>MFQQVLTDGTALSDQLDINLRIIRERTGNSPDIIIRRLDQVVGCEIRAAVIFIDGLVNDQIINHSIMDSLTQTNSVDIASSPTPSQIVGLIQNRFLSNGTVSELNSMDQLLNAVLAGNTAILVNGSVKGVLASSFGGEQRSVDEPQSQTVIRGPKEGFTENIRTNTALIRRKIKSPDLWIINRKIGRQTQTDVSIMYLHGIADEKIVKEILQRLDRIDTDSILESGYIEEFIQDRTFTPFPTITNTERPDAVAGAVLEGKVAILVDGTPFVLIAPITIFKLFQSSEDYYQKHDIATFLRLLRMVSFVLSMLLPSLYIAITTFHQQMLPTLLLISLAAQREGVPFPALVEAFAMEITFEVLREAGVRMPRAIGSAISIVGALVLGQAAVQAGLVSAAMVIIVSFTAIASFVAPSISISNSARLLRFGFMILAATLGLFGIIAGMIAVLIHLSGLRSFGIPYLVPVAPFIPSDQKDTLIRVPWWAMKRRPRLINTENVTRQSKNLKPSPSEDNQ</sequence>
<keyword evidence="2 3" id="KW-0472">Membrane</keyword>
<dbReference type="GO" id="GO:0016020">
    <property type="term" value="C:membrane"/>
    <property type="evidence" value="ECO:0007669"/>
    <property type="project" value="InterPro"/>
</dbReference>
<evidence type="ECO:0000256" key="2">
    <source>
        <dbReference type="ARBA" id="ARBA00023136"/>
    </source>
</evidence>
<dbReference type="Pfam" id="PF03323">
    <property type="entry name" value="GerA"/>
    <property type="match status" value="1"/>
</dbReference>
<proteinExistence type="inferred from homology"/>
<keyword evidence="3" id="KW-1133">Transmembrane helix</keyword>
<dbReference type="InterPro" id="IPR050768">
    <property type="entry name" value="UPF0353/GerABKA_families"/>
</dbReference>
<dbReference type="PANTHER" id="PTHR22550:SF5">
    <property type="entry name" value="LEUCINE ZIPPER PROTEIN 4"/>
    <property type="match status" value="1"/>
</dbReference>
<evidence type="ECO:0000256" key="3">
    <source>
        <dbReference type="SAM" id="Phobius"/>
    </source>
</evidence>
<protein>
    <submittedName>
        <fullName evidence="4">Spore gernimation protein KA</fullName>
    </submittedName>
</protein>
<feature type="transmembrane region" description="Helical" evidence="3">
    <location>
        <begin position="367"/>
        <end position="386"/>
    </location>
</feature>
<feature type="transmembrane region" description="Helical" evidence="3">
    <location>
        <begin position="422"/>
        <end position="450"/>
    </location>
</feature>
<gene>
    <name evidence="4" type="ORF">BBD41_00160</name>
</gene>
<dbReference type="AlphaFoldDB" id="A0A1B2E8M6"/>
<keyword evidence="3" id="KW-0812">Transmembrane</keyword>
<dbReference type="PIRSF" id="PIRSF005690">
    <property type="entry name" value="GerBA"/>
    <property type="match status" value="1"/>
</dbReference>
<dbReference type="InterPro" id="IPR004995">
    <property type="entry name" value="Spore_Ger"/>
</dbReference>
<dbReference type="EMBL" id="CP016809">
    <property type="protein sequence ID" value="ANY76343.1"/>
    <property type="molecule type" value="Genomic_DNA"/>
</dbReference>
<organism evidence="4">
    <name type="scientific">Paenibacillus ihbetae</name>
    <dbReference type="NCBI Taxonomy" id="1870820"/>
    <lineage>
        <taxon>Bacteria</taxon>
        <taxon>Bacillati</taxon>
        <taxon>Bacillota</taxon>
        <taxon>Bacilli</taxon>
        <taxon>Bacillales</taxon>
        <taxon>Paenibacillaceae</taxon>
        <taxon>Paenibacillus</taxon>
    </lineage>
</organism>
<evidence type="ECO:0000256" key="1">
    <source>
        <dbReference type="ARBA" id="ARBA00005278"/>
    </source>
</evidence>
<name>A0A1B2E8M6_9BACL</name>
<dbReference type="PANTHER" id="PTHR22550">
    <property type="entry name" value="SPORE GERMINATION PROTEIN"/>
    <property type="match status" value="1"/>
</dbReference>
<feature type="transmembrane region" description="Helical" evidence="3">
    <location>
        <begin position="303"/>
        <end position="322"/>
    </location>
</feature>
<feature type="transmembrane region" description="Helical" evidence="3">
    <location>
        <begin position="392"/>
        <end position="410"/>
    </location>
</feature>